<evidence type="ECO:0000313" key="2">
    <source>
        <dbReference type="Proteomes" id="UP001612741"/>
    </source>
</evidence>
<accession>A0ABW7Z9K6</accession>
<evidence type="ECO:0000313" key="1">
    <source>
        <dbReference type="EMBL" id="MFI6504209.1"/>
    </source>
</evidence>
<proteinExistence type="predicted"/>
<dbReference type="Proteomes" id="UP001612741">
    <property type="component" value="Unassembled WGS sequence"/>
</dbReference>
<gene>
    <name evidence="1" type="ORF">ACIBG2_42975</name>
</gene>
<dbReference type="EMBL" id="JBITGY010000014">
    <property type="protein sequence ID" value="MFI6504209.1"/>
    <property type="molecule type" value="Genomic_DNA"/>
</dbReference>
<protein>
    <submittedName>
        <fullName evidence="1">Uncharacterized protein</fullName>
    </submittedName>
</protein>
<name>A0ABW7Z9K6_9ACTN</name>
<comment type="caution">
    <text evidence="1">The sequence shown here is derived from an EMBL/GenBank/DDBJ whole genome shotgun (WGS) entry which is preliminary data.</text>
</comment>
<organism evidence="1 2">
    <name type="scientific">Nonomuraea typhae</name>
    <dbReference type="NCBI Taxonomy" id="2603600"/>
    <lineage>
        <taxon>Bacteria</taxon>
        <taxon>Bacillati</taxon>
        <taxon>Actinomycetota</taxon>
        <taxon>Actinomycetes</taxon>
        <taxon>Streptosporangiales</taxon>
        <taxon>Streptosporangiaceae</taxon>
        <taxon>Nonomuraea</taxon>
    </lineage>
</organism>
<keyword evidence="2" id="KW-1185">Reference proteome</keyword>
<reference evidence="1 2" key="1">
    <citation type="submission" date="2024-10" db="EMBL/GenBank/DDBJ databases">
        <title>The Natural Products Discovery Center: Release of the First 8490 Sequenced Strains for Exploring Actinobacteria Biosynthetic Diversity.</title>
        <authorList>
            <person name="Kalkreuter E."/>
            <person name="Kautsar S.A."/>
            <person name="Yang D."/>
            <person name="Bader C.D."/>
            <person name="Teijaro C.N."/>
            <person name="Fluegel L."/>
            <person name="Davis C.M."/>
            <person name="Simpson J.R."/>
            <person name="Lauterbach L."/>
            <person name="Steele A.D."/>
            <person name="Gui C."/>
            <person name="Meng S."/>
            <person name="Li G."/>
            <person name="Viehrig K."/>
            <person name="Ye F."/>
            <person name="Su P."/>
            <person name="Kiefer A.F."/>
            <person name="Nichols A."/>
            <person name="Cepeda A.J."/>
            <person name="Yan W."/>
            <person name="Fan B."/>
            <person name="Jiang Y."/>
            <person name="Adhikari A."/>
            <person name="Zheng C.-J."/>
            <person name="Schuster L."/>
            <person name="Cowan T.M."/>
            <person name="Smanski M.J."/>
            <person name="Chevrette M.G."/>
            <person name="De Carvalho L.P.S."/>
            <person name="Shen B."/>
        </authorList>
    </citation>
    <scope>NUCLEOTIDE SEQUENCE [LARGE SCALE GENOMIC DNA]</scope>
    <source>
        <strain evidence="1 2">NPDC050545</strain>
    </source>
</reference>
<dbReference type="RefSeq" id="WP_397089965.1">
    <property type="nucleotide sequence ID" value="NZ_JBITGY010000014.1"/>
</dbReference>
<sequence length="133" mass="15119">MTEPITYTVTFEEGGWTARDHSKRVRGVAVASNLTQLERELEEAHEWAWPENPPPVNFVLDLPGELTAKVEAWRDERRLAELHAARSLRMGEEVVAELTARWSEPDAARITGLSKQRVHQLKKSYQSKSKADA</sequence>